<protein>
    <recommendedName>
        <fullName evidence="2">Single-stranded-DNA-specific exonuclease RecJ</fullName>
    </recommendedName>
</protein>
<evidence type="ECO:0000259" key="8">
    <source>
        <dbReference type="Pfam" id="PF17768"/>
    </source>
</evidence>
<evidence type="ECO:0000256" key="1">
    <source>
        <dbReference type="ARBA" id="ARBA00005915"/>
    </source>
</evidence>
<dbReference type="InterPro" id="IPR001667">
    <property type="entry name" value="DDH_dom"/>
</dbReference>
<comment type="caution">
    <text evidence="9">The sequence shown here is derived from an EMBL/GenBank/DDBJ whole genome shotgun (WGS) entry which is preliminary data.</text>
</comment>
<feature type="domain" description="RecJ OB" evidence="8">
    <location>
        <begin position="457"/>
        <end position="559"/>
    </location>
</feature>
<sequence>MQISWKQEIKSVQQITNEEILKLILKNRKIKNINEFLNPSFIDKIHIGNFGDGFKNEVKTTIQLLKKIRKNNETVVVYTDYDADGITGGAILWETLHLLGFKAIPYVPHRKNEGYGFSVKGIDNVKNEFNPALIISVDHGITAKEKVTYAKKLGIPIIITDHHLKPEQIPDDAKAIFHITALSGSGVAYFFSKMIFEEFKFSQPGNIQAQLSENFESYYLALASIGTIADLVPLVGPSRSIVYHGLKEFEHTKRVGLQCILENAGITGKPITTYEIGYIIAPRINAVGRLEHAINALRLLCTKDKAKASGLASHLGLKNRERQDLVEKSVKQALLRLEASEGKPNKIPKLIILYDPDWNEGIIGLIASKMSEKYYRPVIILTKSDGILKGSARSVGEFHITNFLRELKKYLIDIGGHQGAAGFTIEEKKLTEFNTAALGLINKHLEDKDLERKIEADIKIPLSKITLALAKTIEKLQPFGIGNPQPKFYCEGKIIDAKLMGKNNQHLKIYIKDDASFPLEILSFNNGKEFINLSKGKKIEVVISLSVNRWNSKEQLQGILINSICINK</sequence>
<dbReference type="InterPro" id="IPR003156">
    <property type="entry name" value="DHHA1_dom"/>
</dbReference>
<keyword evidence="5 9" id="KW-0269">Exonuclease</keyword>
<dbReference type="InterPro" id="IPR041122">
    <property type="entry name" value="RecJ_OB"/>
</dbReference>
<accession>A0A0G0ELV0</accession>
<evidence type="ECO:0000256" key="4">
    <source>
        <dbReference type="ARBA" id="ARBA00022801"/>
    </source>
</evidence>
<dbReference type="InterPro" id="IPR038763">
    <property type="entry name" value="DHH_sf"/>
</dbReference>
<evidence type="ECO:0000256" key="3">
    <source>
        <dbReference type="ARBA" id="ARBA00022722"/>
    </source>
</evidence>
<dbReference type="Proteomes" id="UP000034344">
    <property type="component" value="Unassembled WGS sequence"/>
</dbReference>
<organism evidence="9 10">
    <name type="scientific">Candidatus Roizmanbacteria bacterium GW2011_GWA2_36_23</name>
    <dbReference type="NCBI Taxonomy" id="1618480"/>
    <lineage>
        <taxon>Bacteria</taxon>
        <taxon>Candidatus Roizmaniibacteriota</taxon>
    </lineage>
</organism>
<dbReference type="NCBIfam" id="TIGR00644">
    <property type="entry name" value="recJ"/>
    <property type="match status" value="1"/>
</dbReference>
<proteinExistence type="inferred from homology"/>
<dbReference type="EMBL" id="LBRS01000001">
    <property type="protein sequence ID" value="KKQ02080.1"/>
    <property type="molecule type" value="Genomic_DNA"/>
</dbReference>
<dbReference type="Pfam" id="PF01368">
    <property type="entry name" value="DHH"/>
    <property type="match status" value="1"/>
</dbReference>
<dbReference type="GO" id="GO:0008409">
    <property type="term" value="F:5'-3' exonuclease activity"/>
    <property type="evidence" value="ECO:0007669"/>
    <property type="project" value="InterPro"/>
</dbReference>
<evidence type="ECO:0000313" key="10">
    <source>
        <dbReference type="Proteomes" id="UP000034344"/>
    </source>
</evidence>
<evidence type="ECO:0000259" key="7">
    <source>
        <dbReference type="Pfam" id="PF02272"/>
    </source>
</evidence>
<dbReference type="Pfam" id="PF17768">
    <property type="entry name" value="RecJ_OB"/>
    <property type="match status" value="1"/>
</dbReference>
<dbReference type="Pfam" id="PF02272">
    <property type="entry name" value="DHHA1"/>
    <property type="match status" value="1"/>
</dbReference>
<dbReference type="SUPFAM" id="SSF64182">
    <property type="entry name" value="DHH phosphoesterases"/>
    <property type="match status" value="1"/>
</dbReference>
<dbReference type="GO" id="GO:0006310">
    <property type="term" value="P:DNA recombination"/>
    <property type="evidence" value="ECO:0007669"/>
    <property type="project" value="InterPro"/>
</dbReference>
<name>A0A0G0ELV0_9BACT</name>
<dbReference type="PATRIC" id="fig|1618480.3.peg.42"/>
<dbReference type="STRING" id="1618480.US11_C0001G0039"/>
<keyword evidence="3" id="KW-0540">Nuclease</keyword>
<evidence type="ECO:0000259" key="6">
    <source>
        <dbReference type="Pfam" id="PF01368"/>
    </source>
</evidence>
<evidence type="ECO:0000313" key="9">
    <source>
        <dbReference type="EMBL" id="KKQ02080.1"/>
    </source>
</evidence>
<dbReference type="GO" id="GO:0006281">
    <property type="term" value="P:DNA repair"/>
    <property type="evidence" value="ECO:0007669"/>
    <property type="project" value="InterPro"/>
</dbReference>
<reference evidence="9 10" key="1">
    <citation type="journal article" date="2015" name="Nature">
        <title>rRNA introns, odd ribosomes, and small enigmatic genomes across a large radiation of phyla.</title>
        <authorList>
            <person name="Brown C.T."/>
            <person name="Hug L.A."/>
            <person name="Thomas B.C."/>
            <person name="Sharon I."/>
            <person name="Castelle C.J."/>
            <person name="Singh A."/>
            <person name="Wilkins M.J."/>
            <person name="Williams K.H."/>
            <person name="Banfield J.F."/>
        </authorList>
    </citation>
    <scope>NUCLEOTIDE SEQUENCE [LARGE SCALE GENOMIC DNA]</scope>
</reference>
<dbReference type="AlphaFoldDB" id="A0A0G0ELV0"/>
<dbReference type="InterPro" id="IPR051673">
    <property type="entry name" value="SSDNA_exonuclease_RecJ"/>
</dbReference>
<dbReference type="Gene3D" id="3.10.310.30">
    <property type="match status" value="1"/>
</dbReference>
<keyword evidence="4" id="KW-0378">Hydrolase</keyword>
<dbReference type="PANTHER" id="PTHR30255:SF2">
    <property type="entry name" value="SINGLE-STRANDED-DNA-SPECIFIC EXONUCLEASE RECJ"/>
    <property type="match status" value="1"/>
</dbReference>
<evidence type="ECO:0000256" key="5">
    <source>
        <dbReference type="ARBA" id="ARBA00022839"/>
    </source>
</evidence>
<evidence type="ECO:0000256" key="2">
    <source>
        <dbReference type="ARBA" id="ARBA00019841"/>
    </source>
</evidence>
<dbReference type="PANTHER" id="PTHR30255">
    <property type="entry name" value="SINGLE-STRANDED-DNA-SPECIFIC EXONUCLEASE RECJ"/>
    <property type="match status" value="1"/>
</dbReference>
<gene>
    <name evidence="9" type="ORF">US11_C0001G0039</name>
</gene>
<comment type="similarity">
    <text evidence="1">Belongs to the RecJ family.</text>
</comment>
<feature type="domain" description="DHHA1" evidence="7">
    <location>
        <begin position="349"/>
        <end position="441"/>
    </location>
</feature>
<dbReference type="Gene3D" id="3.90.1640.30">
    <property type="match status" value="1"/>
</dbReference>
<feature type="domain" description="DDH" evidence="6">
    <location>
        <begin position="75"/>
        <end position="197"/>
    </location>
</feature>
<dbReference type="InterPro" id="IPR004610">
    <property type="entry name" value="RecJ"/>
</dbReference>
<dbReference type="GO" id="GO:0003676">
    <property type="term" value="F:nucleic acid binding"/>
    <property type="evidence" value="ECO:0007669"/>
    <property type="project" value="InterPro"/>
</dbReference>